<reference evidence="1" key="1">
    <citation type="journal article" date="2019" name="bioRxiv">
        <title>The Genome of the Zebra Mussel, Dreissena polymorpha: A Resource for Invasive Species Research.</title>
        <authorList>
            <person name="McCartney M.A."/>
            <person name="Auch B."/>
            <person name="Kono T."/>
            <person name="Mallez S."/>
            <person name="Zhang Y."/>
            <person name="Obille A."/>
            <person name="Becker A."/>
            <person name="Abrahante J.E."/>
            <person name="Garbe J."/>
            <person name="Badalamenti J.P."/>
            <person name="Herman A."/>
            <person name="Mangelson H."/>
            <person name="Liachko I."/>
            <person name="Sullivan S."/>
            <person name="Sone E.D."/>
            <person name="Koren S."/>
            <person name="Silverstein K.A.T."/>
            <person name="Beckman K.B."/>
            <person name="Gohl D.M."/>
        </authorList>
    </citation>
    <scope>NUCLEOTIDE SEQUENCE</scope>
    <source>
        <strain evidence="1">Duluth1</strain>
        <tissue evidence="1">Whole animal</tissue>
    </source>
</reference>
<dbReference type="Proteomes" id="UP000828390">
    <property type="component" value="Unassembled WGS sequence"/>
</dbReference>
<gene>
    <name evidence="1" type="ORF">DPMN_181933</name>
</gene>
<evidence type="ECO:0000313" key="1">
    <source>
        <dbReference type="EMBL" id="KAH3747506.1"/>
    </source>
</evidence>
<comment type="caution">
    <text evidence="1">The sequence shown here is derived from an EMBL/GenBank/DDBJ whole genome shotgun (WGS) entry which is preliminary data.</text>
</comment>
<keyword evidence="2" id="KW-1185">Reference proteome</keyword>
<accession>A0A9D4I246</accession>
<proteinExistence type="predicted"/>
<evidence type="ECO:0000313" key="2">
    <source>
        <dbReference type="Proteomes" id="UP000828390"/>
    </source>
</evidence>
<protein>
    <submittedName>
        <fullName evidence="1">Uncharacterized protein</fullName>
    </submittedName>
</protein>
<dbReference type="EMBL" id="JAIWYP010000010">
    <property type="protein sequence ID" value="KAH3747506.1"/>
    <property type="molecule type" value="Genomic_DNA"/>
</dbReference>
<name>A0A9D4I246_DREPO</name>
<reference evidence="1" key="2">
    <citation type="submission" date="2020-11" db="EMBL/GenBank/DDBJ databases">
        <authorList>
            <person name="McCartney M.A."/>
            <person name="Auch B."/>
            <person name="Kono T."/>
            <person name="Mallez S."/>
            <person name="Becker A."/>
            <person name="Gohl D.M."/>
            <person name="Silverstein K.A.T."/>
            <person name="Koren S."/>
            <person name="Bechman K.B."/>
            <person name="Herman A."/>
            <person name="Abrahante J.E."/>
            <person name="Garbe J."/>
        </authorList>
    </citation>
    <scope>NUCLEOTIDE SEQUENCE</scope>
    <source>
        <strain evidence="1">Duluth1</strain>
        <tissue evidence="1">Whole animal</tissue>
    </source>
</reference>
<sequence length="191" mass="21641">MALINWNIWVVVNFSQSITSIPSQSSSSSSLCTKTLIATRVSTWKTALPPDGHTILTKFHEDWTINVIPKVLTRFYYSHIMKTAPPPGGHVFQWAGTIFKLSRVQMKTSLPSGNHNQCSDQFTCRLDHHVTSKVKTSPPPPCRPSIIRTNVLTNLHADWTINVTTRVLTRKTSQPPWRPCFQPFKTIFKLS</sequence>
<organism evidence="1 2">
    <name type="scientific">Dreissena polymorpha</name>
    <name type="common">Zebra mussel</name>
    <name type="synonym">Mytilus polymorpha</name>
    <dbReference type="NCBI Taxonomy" id="45954"/>
    <lineage>
        <taxon>Eukaryota</taxon>
        <taxon>Metazoa</taxon>
        <taxon>Spiralia</taxon>
        <taxon>Lophotrochozoa</taxon>
        <taxon>Mollusca</taxon>
        <taxon>Bivalvia</taxon>
        <taxon>Autobranchia</taxon>
        <taxon>Heteroconchia</taxon>
        <taxon>Euheterodonta</taxon>
        <taxon>Imparidentia</taxon>
        <taxon>Neoheterodontei</taxon>
        <taxon>Myida</taxon>
        <taxon>Dreissenoidea</taxon>
        <taxon>Dreissenidae</taxon>
        <taxon>Dreissena</taxon>
    </lineage>
</organism>
<dbReference type="AlphaFoldDB" id="A0A9D4I246"/>